<keyword evidence="1" id="KW-0547">Nucleotide-binding</keyword>
<dbReference type="Gene3D" id="1.10.10.820">
    <property type="match status" value="1"/>
</dbReference>
<dbReference type="SUPFAM" id="SSF52540">
    <property type="entry name" value="P-loop containing nucleoside triphosphate hydrolases"/>
    <property type="match status" value="1"/>
</dbReference>
<sequence length="228" mass="25722">FGKFIEIHFDQRGRVSGAAIRSYLLERSRVVHIADPERNYHCFYQLCDGASPEEAELLKLPPGPNRAQHFHYLNQSRCFELQGKSSNAEEYSKTRSAMRVIGISEEEQLSILRVVAAVLHLGNVEFREKGDKLRIAKHADTTLDTVASLLSCDRKKLQDSLCTVKRKVGGETIKSALDVKAATVRRDTLAKTLYSKLFDWIVQKVNRSIGQDPRAMAIIGVLDIYGFE</sequence>
<keyword evidence="2" id="KW-0067">ATP-binding</keyword>
<dbReference type="AlphaFoldDB" id="Q2PGY7"/>
<feature type="non-terminal residue" evidence="8">
    <location>
        <position position="228"/>
    </location>
</feature>
<protein>
    <submittedName>
        <fullName evidence="8">Myosin XI</fullName>
    </submittedName>
</protein>
<comment type="caution">
    <text evidence="6">Lacks conserved residue(s) required for the propagation of feature annotation.</text>
</comment>
<dbReference type="SMART" id="SM00242">
    <property type="entry name" value="MYSc"/>
    <property type="match status" value="1"/>
</dbReference>
<evidence type="ECO:0000256" key="2">
    <source>
        <dbReference type="ARBA" id="ARBA00022840"/>
    </source>
</evidence>
<dbReference type="PANTHER" id="PTHR13140">
    <property type="entry name" value="MYOSIN"/>
    <property type="match status" value="1"/>
</dbReference>
<dbReference type="FunFam" id="1.10.10.820:FF:000001">
    <property type="entry name" value="Myosin heavy chain"/>
    <property type="match status" value="1"/>
</dbReference>
<dbReference type="GO" id="GO:0051015">
    <property type="term" value="F:actin filament binding"/>
    <property type="evidence" value="ECO:0007669"/>
    <property type="project" value="TreeGrafter"/>
</dbReference>
<feature type="non-terminal residue" evidence="8">
    <location>
        <position position="1"/>
    </location>
</feature>
<gene>
    <name evidence="8" type="primary">CpMXIc(N65)</name>
</gene>
<evidence type="ECO:0000256" key="4">
    <source>
        <dbReference type="ARBA" id="ARBA00023175"/>
    </source>
</evidence>
<dbReference type="InterPro" id="IPR001609">
    <property type="entry name" value="Myosin_head_motor_dom-like"/>
</dbReference>
<reference evidence="8" key="1">
    <citation type="submission" date="2004-12" db="EMBL/GenBank/DDBJ databases">
        <title>Isolation and Expression Analysis of Myosin XI genes from Closterium peracerosum-strigosum-littorale complex in sexual reproduction process.</title>
        <authorList>
            <person name="Hamada S."/>
            <person name="Sekimoto H."/>
            <person name="Ito M."/>
        </authorList>
    </citation>
    <scope>NUCLEOTIDE SEQUENCE</scope>
    <source>
        <strain evidence="8">NIES-65</strain>
    </source>
</reference>
<dbReference type="GO" id="GO:0030048">
    <property type="term" value="P:actin filament-based movement"/>
    <property type="evidence" value="ECO:0007669"/>
    <property type="project" value="UniProtKB-ARBA"/>
</dbReference>
<dbReference type="PROSITE" id="PS51456">
    <property type="entry name" value="MYOSIN_MOTOR"/>
    <property type="match status" value="1"/>
</dbReference>
<evidence type="ECO:0000259" key="7">
    <source>
        <dbReference type="PROSITE" id="PS51456"/>
    </source>
</evidence>
<keyword evidence="4" id="KW-0505">Motor protein</keyword>
<dbReference type="GO" id="GO:0016459">
    <property type="term" value="C:myosin complex"/>
    <property type="evidence" value="ECO:0007669"/>
    <property type="project" value="UniProtKB-KW"/>
</dbReference>
<evidence type="ECO:0000256" key="5">
    <source>
        <dbReference type="ARBA" id="ARBA00023203"/>
    </source>
</evidence>
<dbReference type="Pfam" id="PF00063">
    <property type="entry name" value="Myosin_head"/>
    <property type="match status" value="1"/>
</dbReference>
<keyword evidence="3 6" id="KW-0518">Myosin</keyword>
<dbReference type="GO" id="GO:0005524">
    <property type="term" value="F:ATP binding"/>
    <property type="evidence" value="ECO:0007669"/>
    <property type="project" value="UniProtKB-KW"/>
</dbReference>
<dbReference type="PANTHER" id="PTHR13140:SF781">
    <property type="entry name" value="MYOSIN-15"/>
    <property type="match status" value="1"/>
</dbReference>
<dbReference type="Gene3D" id="1.20.120.720">
    <property type="entry name" value="Myosin VI head, motor domain, U50 subdomain"/>
    <property type="match status" value="1"/>
</dbReference>
<dbReference type="GO" id="GO:0016020">
    <property type="term" value="C:membrane"/>
    <property type="evidence" value="ECO:0007669"/>
    <property type="project" value="TreeGrafter"/>
</dbReference>
<feature type="domain" description="Myosin motor" evidence="7">
    <location>
        <begin position="1"/>
        <end position="228"/>
    </location>
</feature>
<dbReference type="GO" id="GO:0000146">
    <property type="term" value="F:microfilament motor activity"/>
    <property type="evidence" value="ECO:0007669"/>
    <property type="project" value="TreeGrafter"/>
</dbReference>
<dbReference type="GO" id="GO:0005737">
    <property type="term" value="C:cytoplasm"/>
    <property type="evidence" value="ECO:0007669"/>
    <property type="project" value="TreeGrafter"/>
</dbReference>
<accession>Q2PGY7</accession>
<evidence type="ECO:0000256" key="1">
    <source>
        <dbReference type="ARBA" id="ARBA00022741"/>
    </source>
</evidence>
<comment type="similarity">
    <text evidence="6">Belongs to the TRAFAC class myosin-kinesin ATPase superfamily. Myosin family.</text>
</comment>
<name>Q2PGY7_9VIRI</name>
<proteinExistence type="evidence at transcript level"/>
<evidence type="ECO:0000313" key="8">
    <source>
        <dbReference type="EMBL" id="BAE71341.1"/>
    </source>
</evidence>
<dbReference type="InterPro" id="IPR027417">
    <property type="entry name" value="P-loop_NTPase"/>
</dbReference>
<organism evidence="8">
    <name type="scientific">Closterium peracerosum-strigosum-littorale complex</name>
    <dbReference type="NCBI Taxonomy" id="34146"/>
    <lineage>
        <taxon>Eukaryota</taxon>
        <taxon>Viridiplantae</taxon>
        <taxon>Streptophyta</taxon>
        <taxon>Zygnematophyceae</taxon>
        <taxon>Zygnematophycidae</taxon>
        <taxon>Desmidiales</taxon>
        <taxon>Closteriaceae</taxon>
        <taxon>Closterium</taxon>
    </lineage>
</organism>
<dbReference type="GO" id="GO:0007015">
    <property type="term" value="P:actin filament organization"/>
    <property type="evidence" value="ECO:0007669"/>
    <property type="project" value="TreeGrafter"/>
</dbReference>
<evidence type="ECO:0000256" key="3">
    <source>
        <dbReference type="ARBA" id="ARBA00023123"/>
    </source>
</evidence>
<evidence type="ECO:0000256" key="6">
    <source>
        <dbReference type="PROSITE-ProRule" id="PRU00782"/>
    </source>
</evidence>
<dbReference type="EMBL" id="AB197779">
    <property type="protein sequence ID" value="BAE71341.1"/>
    <property type="molecule type" value="mRNA"/>
</dbReference>
<keyword evidence="5 6" id="KW-0009">Actin-binding</keyword>